<comment type="caution">
    <text evidence="1">The sequence shown here is derived from an EMBL/GenBank/DDBJ whole genome shotgun (WGS) entry which is preliminary data.</text>
</comment>
<accession>A0A4V3E893</accession>
<protein>
    <submittedName>
        <fullName evidence="1">Uncharacterized protein</fullName>
    </submittedName>
</protein>
<evidence type="ECO:0000313" key="1">
    <source>
        <dbReference type="EMBL" id="TDS57537.1"/>
    </source>
</evidence>
<dbReference type="EMBL" id="SOAG01000015">
    <property type="protein sequence ID" value="TDS57537.1"/>
    <property type="molecule type" value="Genomic_DNA"/>
</dbReference>
<organism evidence="1 2">
    <name type="scientific">Myroides indicus</name>
    <dbReference type="NCBI Taxonomy" id="1323422"/>
    <lineage>
        <taxon>Bacteria</taxon>
        <taxon>Pseudomonadati</taxon>
        <taxon>Bacteroidota</taxon>
        <taxon>Flavobacteriia</taxon>
        <taxon>Flavobacteriales</taxon>
        <taxon>Flavobacteriaceae</taxon>
        <taxon>Myroides</taxon>
    </lineage>
</organism>
<name>A0A4V3E893_9FLAO</name>
<sequence>MLCSTKLVNYSLDLKDKEYYKKDGKLSLPSLIDITVK</sequence>
<gene>
    <name evidence="1" type="ORF">C8P70_11536</name>
</gene>
<dbReference type="AlphaFoldDB" id="A0A4V3E893"/>
<evidence type="ECO:0000313" key="2">
    <source>
        <dbReference type="Proteomes" id="UP000295215"/>
    </source>
</evidence>
<reference evidence="1 2" key="1">
    <citation type="submission" date="2019-03" db="EMBL/GenBank/DDBJ databases">
        <title>Genomic Encyclopedia of Archaeal and Bacterial Type Strains, Phase II (KMG-II): from individual species to whole genera.</title>
        <authorList>
            <person name="Goeker M."/>
        </authorList>
    </citation>
    <scope>NUCLEOTIDE SEQUENCE [LARGE SCALE GENOMIC DNA]</scope>
    <source>
        <strain evidence="1 2">DSM 28213</strain>
    </source>
</reference>
<proteinExistence type="predicted"/>
<keyword evidence="2" id="KW-1185">Reference proteome</keyword>
<dbReference type="Proteomes" id="UP000295215">
    <property type="component" value="Unassembled WGS sequence"/>
</dbReference>